<feature type="non-terminal residue" evidence="2">
    <location>
        <position position="1"/>
    </location>
</feature>
<name>A0A5J4PSE2_9EUKA</name>
<organism evidence="2 3">
    <name type="scientific">Streblomastix strix</name>
    <dbReference type="NCBI Taxonomy" id="222440"/>
    <lineage>
        <taxon>Eukaryota</taxon>
        <taxon>Metamonada</taxon>
        <taxon>Preaxostyla</taxon>
        <taxon>Oxymonadida</taxon>
        <taxon>Streblomastigidae</taxon>
        <taxon>Streblomastix</taxon>
    </lineage>
</organism>
<protein>
    <submittedName>
        <fullName evidence="2">Uncharacterized protein</fullName>
    </submittedName>
</protein>
<evidence type="ECO:0000256" key="1">
    <source>
        <dbReference type="SAM" id="MobiDB-lite"/>
    </source>
</evidence>
<reference evidence="2 3" key="1">
    <citation type="submission" date="2019-03" db="EMBL/GenBank/DDBJ databases">
        <title>Single cell metagenomics reveals metabolic interactions within the superorganism composed of flagellate Streblomastix strix and complex community of Bacteroidetes bacteria on its surface.</title>
        <authorList>
            <person name="Treitli S.C."/>
            <person name="Kolisko M."/>
            <person name="Husnik F."/>
            <person name="Keeling P."/>
            <person name="Hampl V."/>
        </authorList>
    </citation>
    <scope>NUCLEOTIDE SEQUENCE [LARGE SCALE GENOMIC DNA]</scope>
    <source>
        <strain evidence="2">ST1C</strain>
    </source>
</reference>
<evidence type="ECO:0000313" key="3">
    <source>
        <dbReference type="Proteomes" id="UP000324800"/>
    </source>
</evidence>
<proteinExistence type="predicted"/>
<feature type="compositionally biased region" description="Basic and acidic residues" evidence="1">
    <location>
        <begin position="103"/>
        <end position="118"/>
    </location>
</feature>
<dbReference type="Proteomes" id="UP000324800">
    <property type="component" value="Unassembled WGS sequence"/>
</dbReference>
<dbReference type="EMBL" id="SNRW01049161">
    <property type="protein sequence ID" value="KAA6311609.1"/>
    <property type="molecule type" value="Genomic_DNA"/>
</dbReference>
<dbReference type="AlphaFoldDB" id="A0A5J4PSE2"/>
<feature type="region of interest" description="Disordered" evidence="1">
    <location>
        <begin position="103"/>
        <end position="125"/>
    </location>
</feature>
<gene>
    <name evidence="2" type="ORF">EZS28_056092</name>
</gene>
<evidence type="ECO:0000313" key="2">
    <source>
        <dbReference type="EMBL" id="KAA6311609.1"/>
    </source>
</evidence>
<comment type="caution">
    <text evidence="2">The sequence shown here is derived from an EMBL/GenBank/DDBJ whole genome shotgun (WGS) entry which is preliminary data.</text>
</comment>
<accession>A0A5J4PSE2</accession>
<sequence length="125" mass="14085">IGNLIVEQNFCNKETERRIEENNRLSAVEHTAKISAFYNKRSKQDVGNMEEKRLGMFDGHQISVQSCGSNWGIGEIPSIYAQRSSLYASGNAILNLDGTENLRKDNINKNRQSEKQESSSDSELC</sequence>